<keyword evidence="2" id="KW-1185">Reference proteome</keyword>
<proteinExistence type="predicted"/>
<dbReference type="AlphaFoldDB" id="A0A1J1IIR4"/>
<protein>
    <submittedName>
        <fullName evidence="1">CLUMA_CG013058, isoform A</fullName>
    </submittedName>
</protein>
<evidence type="ECO:0000313" key="2">
    <source>
        <dbReference type="Proteomes" id="UP000183832"/>
    </source>
</evidence>
<dbReference type="EMBL" id="CVRI01000052">
    <property type="protein sequence ID" value="CRK99658.1"/>
    <property type="molecule type" value="Genomic_DNA"/>
</dbReference>
<accession>A0A1J1IIR4</accession>
<organism evidence="1 2">
    <name type="scientific">Clunio marinus</name>
    <dbReference type="NCBI Taxonomy" id="568069"/>
    <lineage>
        <taxon>Eukaryota</taxon>
        <taxon>Metazoa</taxon>
        <taxon>Ecdysozoa</taxon>
        <taxon>Arthropoda</taxon>
        <taxon>Hexapoda</taxon>
        <taxon>Insecta</taxon>
        <taxon>Pterygota</taxon>
        <taxon>Neoptera</taxon>
        <taxon>Endopterygota</taxon>
        <taxon>Diptera</taxon>
        <taxon>Nematocera</taxon>
        <taxon>Chironomoidea</taxon>
        <taxon>Chironomidae</taxon>
        <taxon>Clunio</taxon>
    </lineage>
</organism>
<reference evidence="1 2" key="1">
    <citation type="submission" date="2015-04" db="EMBL/GenBank/DDBJ databases">
        <authorList>
            <person name="Syromyatnikov M.Y."/>
            <person name="Popov V.N."/>
        </authorList>
    </citation>
    <scope>NUCLEOTIDE SEQUENCE [LARGE SCALE GENOMIC DNA]</scope>
</reference>
<dbReference type="Proteomes" id="UP000183832">
    <property type="component" value="Unassembled WGS sequence"/>
</dbReference>
<sequence length="96" mass="10848">MVNEKDVCAVCKNTRRRSYSLACQSNRKFTEDLTKANKTTHSSKLNSTAISEPSKITSHLVTPHDEKQLNMMHEQSEDLSQICTKTISSCDNKNTE</sequence>
<name>A0A1J1IIR4_9DIPT</name>
<gene>
    <name evidence="1" type="ORF">CLUMA_CG013058</name>
</gene>
<evidence type="ECO:0000313" key="1">
    <source>
        <dbReference type="EMBL" id="CRK99658.1"/>
    </source>
</evidence>